<dbReference type="Proteomes" id="UP000030745">
    <property type="component" value="Unassembled WGS sequence"/>
</dbReference>
<keyword evidence="1" id="KW-1133">Transmembrane helix</keyword>
<evidence type="ECO:0000256" key="2">
    <source>
        <dbReference type="SAM" id="SignalP"/>
    </source>
</evidence>
<feature type="signal peptide" evidence="2">
    <location>
        <begin position="1"/>
        <end position="20"/>
    </location>
</feature>
<keyword evidence="1" id="KW-0472">Membrane</keyword>
<sequence>MRCVLRAVVLVLAAIATTTALSDAISCSTIANCPTVPCHTVSACSCGVCHYTQLAAKTLCPGQSCSNGRPCDDDAKDFCNANGKCVDAVKRAGTKCETPCFKNAKCDGESGMCPATKPSRAGTACTGSNNDGLCDAPDTCDGAGQCKDNYKPKGTLCQAGGGYSNKPSYYCTGTTGTCDSSSVVLAAGKAAPVYEERSGAFVVSAAYVAVGVAGLVVVAAVLVQQRRAPQTVLFVDDGYLPLVM</sequence>
<reference evidence="3 4" key="1">
    <citation type="journal article" date="2013" name="PLoS Genet.">
        <title>Distinctive expansion of potential virulence genes in the genome of the oomycete fish pathogen Saprolegnia parasitica.</title>
        <authorList>
            <person name="Jiang R.H."/>
            <person name="de Bruijn I."/>
            <person name="Haas B.J."/>
            <person name="Belmonte R."/>
            <person name="Lobach L."/>
            <person name="Christie J."/>
            <person name="van den Ackerveken G."/>
            <person name="Bottin A."/>
            <person name="Bulone V."/>
            <person name="Diaz-Moreno S.M."/>
            <person name="Dumas B."/>
            <person name="Fan L."/>
            <person name="Gaulin E."/>
            <person name="Govers F."/>
            <person name="Grenville-Briggs L.J."/>
            <person name="Horner N.R."/>
            <person name="Levin J.Z."/>
            <person name="Mammella M."/>
            <person name="Meijer H.J."/>
            <person name="Morris P."/>
            <person name="Nusbaum C."/>
            <person name="Oome S."/>
            <person name="Phillips A.J."/>
            <person name="van Rooyen D."/>
            <person name="Rzeszutek E."/>
            <person name="Saraiva M."/>
            <person name="Secombes C.J."/>
            <person name="Seidl M.F."/>
            <person name="Snel B."/>
            <person name="Stassen J.H."/>
            <person name="Sykes S."/>
            <person name="Tripathy S."/>
            <person name="van den Berg H."/>
            <person name="Vega-Arreguin J.C."/>
            <person name="Wawra S."/>
            <person name="Young S.K."/>
            <person name="Zeng Q."/>
            <person name="Dieguez-Uribeondo J."/>
            <person name="Russ C."/>
            <person name="Tyler B.M."/>
            <person name="van West P."/>
        </authorList>
    </citation>
    <scope>NUCLEOTIDE SEQUENCE [LARGE SCALE GENOMIC DNA]</scope>
    <source>
        <strain evidence="3 4">CBS 223.65</strain>
    </source>
</reference>
<dbReference type="OMA" id="CKDNYKP"/>
<dbReference type="VEuPathDB" id="FungiDB:SPRG_14050"/>
<keyword evidence="4" id="KW-1185">Reference proteome</keyword>
<dbReference type="OrthoDB" id="5951731at2759"/>
<name>A0A067BRR8_SAPPC</name>
<dbReference type="AlphaFoldDB" id="A0A067BRR8"/>
<dbReference type="EMBL" id="KK583299">
    <property type="protein sequence ID" value="KDO20958.1"/>
    <property type="molecule type" value="Genomic_DNA"/>
</dbReference>
<evidence type="ECO:0000313" key="3">
    <source>
        <dbReference type="EMBL" id="KDO20958.1"/>
    </source>
</evidence>
<keyword evidence="1" id="KW-0812">Transmembrane</keyword>
<organism evidence="3 4">
    <name type="scientific">Saprolegnia parasitica (strain CBS 223.65)</name>
    <dbReference type="NCBI Taxonomy" id="695850"/>
    <lineage>
        <taxon>Eukaryota</taxon>
        <taxon>Sar</taxon>
        <taxon>Stramenopiles</taxon>
        <taxon>Oomycota</taxon>
        <taxon>Saprolegniomycetes</taxon>
        <taxon>Saprolegniales</taxon>
        <taxon>Saprolegniaceae</taxon>
        <taxon>Saprolegnia</taxon>
    </lineage>
</organism>
<proteinExistence type="predicted"/>
<accession>A0A067BRR8</accession>
<dbReference type="KEGG" id="spar:SPRG_14050"/>
<evidence type="ECO:0000256" key="1">
    <source>
        <dbReference type="SAM" id="Phobius"/>
    </source>
</evidence>
<feature type="chain" id="PRO_5001633689" description="Disintegrin domain-containing protein" evidence="2">
    <location>
        <begin position="21"/>
        <end position="244"/>
    </location>
</feature>
<protein>
    <recommendedName>
        <fullName evidence="5">Disintegrin domain-containing protein</fullName>
    </recommendedName>
</protein>
<dbReference type="RefSeq" id="XP_012208348.1">
    <property type="nucleotide sequence ID" value="XM_012352958.1"/>
</dbReference>
<keyword evidence="2" id="KW-0732">Signal</keyword>
<feature type="transmembrane region" description="Helical" evidence="1">
    <location>
        <begin position="199"/>
        <end position="223"/>
    </location>
</feature>
<dbReference type="GeneID" id="24135880"/>
<evidence type="ECO:0008006" key="5">
    <source>
        <dbReference type="Google" id="ProtNLM"/>
    </source>
</evidence>
<evidence type="ECO:0000313" key="4">
    <source>
        <dbReference type="Proteomes" id="UP000030745"/>
    </source>
</evidence>
<gene>
    <name evidence="3" type="ORF">SPRG_14050</name>
</gene>